<evidence type="ECO:0000256" key="5">
    <source>
        <dbReference type="PIRNR" id="PIRNR005763"/>
    </source>
</evidence>
<dbReference type="PANTHER" id="PTHR30432">
    <property type="entry name" value="TRANSCRIPTIONAL REGULATOR MODE"/>
    <property type="match status" value="1"/>
</dbReference>
<keyword evidence="2 5" id="KW-0813">Transport</keyword>
<name>V2QBP7_9BACT</name>
<evidence type="ECO:0000313" key="7">
    <source>
        <dbReference type="Proteomes" id="UP000017429"/>
    </source>
</evidence>
<dbReference type="PIRSF" id="PIRSF005763">
    <property type="entry name" value="Txn_reg_ModE"/>
    <property type="match status" value="1"/>
</dbReference>
<dbReference type="InterPro" id="IPR036388">
    <property type="entry name" value="WH-like_DNA-bd_sf"/>
</dbReference>
<dbReference type="GO" id="GO:0030151">
    <property type="term" value="F:molybdenum ion binding"/>
    <property type="evidence" value="ECO:0007669"/>
    <property type="project" value="UniProtKB-UniRule"/>
</dbReference>
<gene>
    <name evidence="6" type="primary">mopA</name>
    <name evidence="6" type="ORF">N508_001759</name>
</gene>
<reference evidence="6" key="2">
    <citation type="submission" date="2022-05" db="EMBL/GenBank/DDBJ databases">
        <authorList>
            <person name="Proctor A.L."/>
            <person name="Phillips G.J."/>
            <person name="Wannemuehler M.J."/>
        </authorList>
    </citation>
    <scope>NUCLEOTIDE SEQUENCE</scope>
    <source>
        <strain evidence="6">ASF457</strain>
    </source>
</reference>
<dbReference type="GO" id="GO:0015689">
    <property type="term" value="P:molybdate ion transport"/>
    <property type="evidence" value="ECO:0007669"/>
    <property type="project" value="UniProtKB-UniRule"/>
</dbReference>
<proteinExistence type="inferred from homology"/>
<dbReference type="eggNOG" id="COG3585">
    <property type="taxonomic scope" value="Bacteria"/>
</dbReference>
<keyword evidence="4" id="KW-0677">Repeat</keyword>
<evidence type="ECO:0000256" key="2">
    <source>
        <dbReference type="ARBA" id="ARBA00022448"/>
    </source>
</evidence>
<dbReference type="InterPro" id="IPR005116">
    <property type="entry name" value="Transp-assoc_OB_typ1"/>
</dbReference>
<evidence type="ECO:0000256" key="3">
    <source>
        <dbReference type="ARBA" id="ARBA00022505"/>
    </source>
</evidence>
<dbReference type="RefSeq" id="WP_023276040.1">
    <property type="nucleotide sequence ID" value="NZ_CP097562.1"/>
</dbReference>
<dbReference type="InterPro" id="IPR008995">
    <property type="entry name" value="Mo/tungstate-bd_C_term_dom"/>
</dbReference>
<keyword evidence="7" id="KW-1185">Reference proteome</keyword>
<dbReference type="KEGG" id="msch:N508_001759"/>
<evidence type="ECO:0000313" key="6">
    <source>
        <dbReference type="EMBL" id="USF24670.1"/>
    </source>
</evidence>
<dbReference type="PROSITE" id="PS51866">
    <property type="entry name" value="MOP"/>
    <property type="match status" value="2"/>
</dbReference>
<dbReference type="InterPro" id="IPR036390">
    <property type="entry name" value="WH_DNA-bd_sf"/>
</dbReference>
<dbReference type="InterPro" id="IPR000847">
    <property type="entry name" value="LysR_HTH_N"/>
</dbReference>
<comment type="similarity">
    <text evidence="1 5">Belongs to the ModE family.</text>
</comment>
<dbReference type="Gene3D" id="1.10.10.10">
    <property type="entry name" value="Winged helix-like DNA-binding domain superfamily/Winged helix DNA-binding domain"/>
    <property type="match status" value="1"/>
</dbReference>
<evidence type="ECO:0000256" key="4">
    <source>
        <dbReference type="ARBA" id="ARBA00022737"/>
    </source>
</evidence>
<dbReference type="InterPro" id="IPR051815">
    <property type="entry name" value="Molybdate_resp_trans_reg"/>
</dbReference>
<accession>V2QBP7</accession>
<dbReference type="InterPro" id="IPR004606">
    <property type="entry name" value="Mop_domain"/>
</dbReference>
<dbReference type="PANTHER" id="PTHR30432:SF1">
    <property type="entry name" value="DNA-BINDING TRANSCRIPTIONAL DUAL REGULATOR MODE"/>
    <property type="match status" value="1"/>
</dbReference>
<dbReference type="AlphaFoldDB" id="V2QBP7"/>
<keyword evidence="3 5" id="KW-0500">Molybdenum</keyword>
<dbReference type="Proteomes" id="UP000017429">
    <property type="component" value="Chromosome"/>
</dbReference>
<evidence type="ECO:0000256" key="1">
    <source>
        <dbReference type="ARBA" id="ARBA00008110"/>
    </source>
</evidence>
<dbReference type="eggNOG" id="COG2005">
    <property type="taxonomic scope" value="Bacteria"/>
</dbReference>
<organism evidence="6 7">
    <name type="scientific">Mucispirillum schaedleri ASF457</name>
    <dbReference type="NCBI Taxonomy" id="1379858"/>
    <lineage>
        <taxon>Bacteria</taxon>
        <taxon>Pseudomonadati</taxon>
        <taxon>Deferribacterota</taxon>
        <taxon>Deferribacteres</taxon>
        <taxon>Deferribacterales</taxon>
        <taxon>Mucispirillaceae</taxon>
        <taxon>Mucispirillum</taxon>
    </lineage>
</organism>
<dbReference type="SUPFAM" id="SSF46785">
    <property type="entry name" value="Winged helix' DNA-binding domain"/>
    <property type="match status" value="1"/>
</dbReference>
<dbReference type="SUPFAM" id="SSF50331">
    <property type="entry name" value="MOP-like"/>
    <property type="match status" value="2"/>
</dbReference>
<dbReference type="Pfam" id="PF00126">
    <property type="entry name" value="HTH_1"/>
    <property type="match status" value="1"/>
</dbReference>
<dbReference type="NCBIfam" id="TIGR00638">
    <property type="entry name" value="Mop"/>
    <property type="match status" value="1"/>
</dbReference>
<dbReference type="Gene3D" id="2.40.50.100">
    <property type="match status" value="2"/>
</dbReference>
<dbReference type="GO" id="GO:0003700">
    <property type="term" value="F:DNA-binding transcription factor activity"/>
    <property type="evidence" value="ECO:0007669"/>
    <property type="project" value="InterPro"/>
</dbReference>
<reference evidence="6" key="1">
    <citation type="journal article" date="2014" name="Genome Announc.">
        <title>Draft genome sequences of the altered schaedler flora, a defined bacterial community from gnotobiotic mice.</title>
        <authorList>
            <person name="Wannemuehler M.J."/>
            <person name="Overstreet A.M."/>
            <person name="Ward D.V."/>
            <person name="Phillips G.J."/>
        </authorList>
    </citation>
    <scope>NUCLEOTIDE SEQUENCE</scope>
    <source>
        <strain evidence="6">ASF457</strain>
    </source>
</reference>
<dbReference type="Pfam" id="PF03459">
    <property type="entry name" value="TOBE"/>
    <property type="match status" value="2"/>
</dbReference>
<protein>
    <submittedName>
        <fullName evidence="6">Molybdenum-pterin-binding protein MopA</fullName>
    </submittedName>
</protein>
<dbReference type="InterPro" id="IPR016462">
    <property type="entry name" value="ModE"/>
</dbReference>
<dbReference type="EMBL" id="CP097562">
    <property type="protein sequence ID" value="USF24670.1"/>
    <property type="molecule type" value="Genomic_DNA"/>
</dbReference>
<sequence length="262" mass="28825">MKNNNRKIDGRFWLTNNGEYFAGRGRIELLKHIKETGSIARAAKVMKMSYKAAWDSVDAMNKMTGQTLVIRTSGGRDGGGSKITDAGLEFIERYDKYTETFEKVLSIIDNNPDIESFVNSFDIKSSADNSFNGKVLSINEGAVYSIVEIDGLSFKIYASISKSSIERMGLLNGDTVTALINSNQLVLSIDESIQLSCRNKFTGKVNSVKKGAVNSEVFINLDNSNKLCVMVTNESIDSMNITYGSRVSAFCKASSVLIVKRV</sequence>
<reference evidence="6" key="3">
    <citation type="submission" date="2022-06" db="EMBL/GenBank/DDBJ databases">
        <title>Resources to Facilitate Use of the Altered Schaedler Flora (ASF) Mouse Model to Study Microbiome Function.</title>
        <authorList>
            <person name="Proctor A."/>
            <person name="Parvinroo S."/>
            <person name="Richie T."/>
            <person name="Jia X."/>
            <person name="Lee S.T.M."/>
            <person name="Karp P.D."/>
            <person name="Paley S."/>
            <person name="Kostic A.D."/>
            <person name="Pierre J.F."/>
            <person name="Wannemuehler M.J."/>
            <person name="Phillips G.J."/>
        </authorList>
    </citation>
    <scope>NUCLEOTIDE SEQUENCE</scope>
    <source>
        <strain evidence="6">ASF457</strain>
    </source>
</reference>
<dbReference type="OrthoDB" id="9800709at2"/>